<dbReference type="PANTHER" id="PTHR43280:SF28">
    <property type="entry name" value="HTH-TYPE TRANSCRIPTIONAL ACTIVATOR RHAS"/>
    <property type="match status" value="1"/>
</dbReference>
<dbReference type="PANTHER" id="PTHR43280">
    <property type="entry name" value="ARAC-FAMILY TRANSCRIPTIONAL REGULATOR"/>
    <property type="match status" value="1"/>
</dbReference>
<dbReference type="GO" id="GO:0043565">
    <property type="term" value="F:sequence-specific DNA binding"/>
    <property type="evidence" value="ECO:0007669"/>
    <property type="project" value="InterPro"/>
</dbReference>
<dbReference type="InterPro" id="IPR018060">
    <property type="entry name" value="HTH_AraC"/>
</dbReference>
<evidence type="ECO:0000313" key="6">
    <source>
        <dbReference type="Proteomes" id="UP000307943"/>
    </source>
</evidence>
<dbReference type="AlphaFoldDB" id="A0A5C4SVS9"/>
<dbReference type="RefSeq" id="WP_139607857.1">
    <property type="nucleotide sequence ID" value="NZ_VDCQ01000124.1"/>
</dbReference>
<dbReference type="Gene3D" id="2.60.120.10">
    <property type="entry name" value="Jelly Rolls"/>
    <property type="match status" value="1"/>
</dbReference>
<dbReference type="InterPro" id="IPR014710">
    <property type="entry name" value="RmlC-like_jellyroll"/>
</dbReference>
<dbReference type="OrthoDB" id="192171at2"/>
<dbReference type="GO" id="GO:0003700">
    <property type="term" value="F:DNA-binding transcription factor activity"/>
    <property type="evidence" value="ECO:0007669"/>
    <property type="project" value="InterPro"/>
</dbReference>
<dbReference type="EMBL" id="VDCQ01000124">
    <property type="protein sequence ID" value="TNJ54637.1"/>
    <property type="molecule type" value="Genomic_DNA"/>
</dbReference>
<evidence type="ECO:0000256" key="2">
    <source>
        <dbReference type="ARBA" id="ARBA00023125"/>
    </source>
</evidence>
<feature type="domain" description="HTH araC/xylS-type" evidence="4">
    <location>
        <begin position="181"/>
        <end position="279"/>
    </location>
</feature>
<name>A0A5C4SVS9_9BACL</name>
<keyword evidence="1" id="KW-0805">Transcription regulation</keyword>
<sequence>MDNAFFSRFHPRVIDVFLRDGTFWYDLGKPRRTITFESSAKRNFMLVTDGAGALSVNGVHHPLSVGSVFYFPLRNRIQLSYTPEQPLQFYSVHYDYKLIEWDGSSVTCLEPQENSLPLPVVTQAADAESFALHMRRLYDLWQGKAPDYEWQARLMFLNLVNEVRRLYSQRNEGDLTRRAIAKCMDYIKTHYAEPLEREELAEIAALSASYFSIMFKKVAGCTPTQYITKIRLDKAKQLLQSSNMTVSEVAREVGFQDPLYFARVFAGHAGMPPREYRKA</sequence>
<organism evidence="5 6">
    <name type="scientific">Paenibacillus hemerocallicola</name>
    <dbReference type="NCBI Taxonomy" id="1172614"/>
    <lineage>
        <taxon>Bacteria</taxon>
        <taxon>Bacillati</taxon>
        <taxon>Bacillota</taxon>
        <taxon>Bacilli</taxon>
        <taxon>Bacillales</taxon>
        <taxon>Paenibacillaceae</taxon>
        <taxon>Paenibacillus</taxon>
    </lineage>
</organism>
<dbReference type="InterPro" id="IPR037923">
    <property type="entry name" value="HTH-like"/>
</dbReference>
<evidence type="ECO:0000259" key="4">
    <source>
        <dbReference type="PROSITE" id="PS01124"/>
    </source>
</evidence>
<protein>
    <submittedName>
        <fullName evidence="5">Helix-turn-helix domain-containing protein</fullName>
    </submittedName>
</protein>
<reference evidence="5 6" key="1">
    <citation type="submission" date="2019-05" db="EMBL/GenBank/DDBJ databases">
        <title>We sequenced the genome of Paenibacillus hemerocallicola KCTC 33185 for further insight into its adaptation and study the phylogeny of Paenibacillus.</title>
        <authorList>
            <person name="Narsing Rao M.P."/>
        </authorList>
    </citation>
    <scope>NUCLEOTIDE SEQUENCE [LARGE SCALE GENOMIC DNA]</scope>
    <source>
        <strain evidence="5 6">KCTC 33185</strain>
    </source>
</reference>
<keyword evidence="6" id="KW-1185">Reference proteome</keyword>
<keyword evidence="3" id="KW-0804">Transcription</keyword>
<dbReference type="InterPro" id="IPR020449">
    <property type="entry name" value="Tscrpt_reg_AraC-type_HTH"/>
</dbReference>
<accession>A0A5C4SVS9</accession>
<proteinExistence type="predicted"/>
<dbReference type="PROSITE" id="PS01124">
    <property type="entry name" value="HTH_ARAC_FAMILY_2"/>
    <property type="match status" value="1"/>
</dbReference>
<dbReference type="Pfam" id="PF12833">
    <property type="entry name" value="HTH_18"/>
    <property type="match status" value="1"/>
</dbReference>
<evidence type="ECO:0000313" key="5">
    <source>
        <dbReference type="EMBL" id="TNJ54637.1"/>
    </source>
</evidence>
<dbReference type="SUPFAM" id="SSF51215">
    <property type="entry name" value="Regulatory protein AraC"/>
    <property type="match status" value="1"/>
</dbReference>
<evidence type="ECO:0000256" key="1">
    <source>
        <dbReference type="ARBA" id="ARBA00023015"/>
    </source>
</evidence>
<dbReference type="SUPFAM" id="SSF46689">
    <property type="entry name" value="Homeodomain-like"/>
    <property type="match status" value="2"/>
</dbReference>
<dbReference type="SMART" id="SM00342">
    <property type="entry name" value="HTH_ARAC"/>
    <property type="match status" value="1"/>
</dbReference>
<dbReference type="Proteomes" id="UP000307943">
    <property type="component" value="Unassembled WGS sequence"/>
</dbReference>
<dbReference type="Gene3D" id="1.10.10.60">
    <property type="entry name" value="Homeodomain-like"/>
    <property type="match status" value="2"/>
</dbReference>
<dbReference type="InterPro" id="IPR009057">
    <property type="entry name" value="Homeodomain-like_sf"/>
</dbReference>
<evidence type="ECO:0000256" key="3">
    <source>
        <dbReference type="ARBA" id="ARBA00023163"/>
    </source>
</evidence>
<comment type="caution">
    <text evidence="5">The sequence shown here is derived from an EMBL/GenBank/DDBJ whole genome shotgun (WGS) entry which is preliminary data.</text>
</comment>
<gene>
    <name evidence="5" type="ORF">FE784_39860</name>
</gene>
<keyword evidence="2" id="KW-0238">DNA-binding</keyword>
<dbReference type="PRINTS" id="PR00032">
    <property type="entry name" value="HTHARAC"/>
</dbReference>